<evidence type="ECO:0000259" key="2">
    <source>
        <dbReference type="Pfam" id="PF07051"/>
    </source>
</evidence>
<reference evidence="3" key="1">
    <citation type="journal article" date="2016" name="Sci. Rep.">
        <title>Molecular characterization of firefly nuptial gifts: a multi-omics approach sheds light on postcopulatory sexual selection.</title>
        <authorList>
            <person name="Al-Wathiqui N."/>
            <person name="Fallon T.R."/>
            <person name="South A."/>
            <person name="Weng J.K."/>
            <person name="Lewis S.M."/>
        </authorList>
    </citation>
    <scope>NUCLEOTIDE SEQUENCE</scope>
</reference>
<feature type="domain" description="OCIA" evidence="2">
    <location>
        <begin position="23"/>
        <end position="108"/>
    </location>
</feature>
<feature type="compositionally biased region" description="Polar residues" evidence="1">
    <location>
        <begin position="234"/>
        <end position="244"/>
    </location>
</feature>
<evidence type="ECO:0000313" key="4">
    <source>
        <dbReference type="EMBL" id="KAB0792030.1"/>
    </source>
</evidence>
<dbReference type="Pfam" id="PF07051">
    <property type="entry name" value="OCIA"/>
    <property type="match status" value="1"/>
</dbReference>
<feature type="compositionally biased region" description="Basic and acidic residues" evidence="1">
    <location>
        <begin position="192"/>
        <end position="206"/>
    </location>
</feature>
<dbReference type="EMBL" id="VVIM01000010">
    <property type="protein sequence ID" value="KAB0792030.1"/>
    <property type="molecule type" value="Genomic_DNA"/>
</dbReference>
<dbReference type="PANTHER" id="PTHR13336:SF3">
    <property type="entry name" value="OCIA DOMAIN-CONTAINING PROTEIN 1"/>
    <property type="match status" value="1"/>
</dbReference>
<feature type="region of interest" description="Disordered" evidence="1">
    <location>
        <begin position="1"/>
        <end position="23"/>
    </location>
</feature>
<dbReference type="InterPro" id="IPR009764">
    <property type="entry name" value="OCIA_dom"/>
</dbReference>
<dbReference type="GO" id="GO:0005768">
    <property type="term" value="C:endosome"/>
    <property type="evidence" value="ECO:0007669"/>
    <property type="project" value="TreeGrafter"/>
</dbReference>
<dbReference type="AlphaFoldDB" id="A0A1Y1KS18"/>
<sequence length="244" mass="27930">MENNPQDSEIQSLPPPTKHNQQQYRFTPEELRVLKECNRESFYQRSLPLCALLSGGIYYGVKTGLLKGHPRYGATPKIIAAVAIGYFAGKFSYQRRCAEKLMQLPNSPIAEMLRQRRRGHVQETVEPGYGPAMSMGPFSGFGSSYSDLNPERNIDIDTNRPDVDGLNDSFRPSLDNQVYEEEEMPPMQKHTTTYDELRKRNREEYQQARMPNIRPSESPHRMAPSPPRSDGHTSRTNKYGDTME</sequence>
<organism evidence="3">
    <name type="scientific">Photinus pyralis</name>
    <name type="common">Common eastern firefly</name>
    <name type="synonym">Lampyris pyralis</name>
    <dbReference type="NCBI Taxonomy" id="7054"/>
    <lineage>
        <taxon>Eukaryota</taxon>
        <taxon>Metazoa</taxon>
        <taxon>Ecdysozoa</taxon>
        <taxon>Arthropoda</taxon>
        <taxon>Hexapoda</taxon>
        <taxon>Insecta</taxon>
        <taxon>Pterygota</taxon>
        <taxon>Neoptera</taxon>
        <taxon>Endopterygota</taxon>
        <taxon>Coleoptera</taxon>
        <taxon>Polyphaga</taxon>
        <taxon>Elateriformia</taxon>
        <taxon>Elateroidea</taxon>
        <taxon>Lampyridae</taxon>
        <taxon>Lampyrinae</taxon>
        <taxon>Photinus</taxon>
    </lineage>
</organism>
<feature type="region of interest" description="Disordered" evidence="1">
    <location>
        <begin position="180"/>
        <end position="244"/>
    </location>
</feature>
<gene>
    <name evidence="4" type="ORF">PPYR_13991</name>
</gene>
<keyword evidence="5" id="KW-1185">Reference proteome</keyword>
<evidence type="ECO:0000256" key="1">
    <source>
        <dbReference type="SAM" id="MobiDB-lite"/>
    </source>
</evidence>
<dbReference type="PANTHER" id="PTHR13336">
    <property type="entry name" value="OVARIAN CARCINOMA IMMUNOREACTIVE ANTIGEN"/>
    <property type="match status" value="1"/>
</dbReference>
<evidence type="ECO:0000313" key="3">
    <source>
        <dbReference type="EMBL" id="JAV63378.1"/>
    </source>
</evidence>
<proteinExistence type="predicted"/>
<dbReference type="FunCoup" id="A0A1Y1KS18">
    <property type="interactions" value="1971"/>
</dbReference>
<dbReference type="Proteomes" id="UP000327044">
    <property type="component" value="Unassembled WGS sequence"/>
</dbReference>
<dbReference type="EMBL" id="GEZM01077194">
    <property type="protein sequence ID" value="JAV63378.1"/>
    <property type="molecule type" value="Transcribed_RNA"/>
</dbReference>
<feature type="compositionally biased region" description="Polar residues" evidence="1">
    <location>
        <begin position="1"/>
        <end position="11"/>
    </location>
</feature>
<accession>A0A1Y1KS18</accession>
<dbReference type="OrthoDB" id="6513616at2759"/>
<dbReference type="InterPro" id="IPR040187">
    <property type="entry name" value="OCAD1/2"/>
</dbReference>
<dbReference type="InParanoid" id="A0A1Y1KS18"/>
<reference evidence="4 5" key="2">
    <citation type="journal article" date="2018" name="Elife">
        <title>Firefly genomes illuminate parallel origins of bioluminescence in beetles.</title>
        <authorList>
            <person name="Fallon T.R."/>
            <person name="Lower S.E."/>
            <person name="Chang C.H."/>
            <person name="Bessho-Uehara M."/>
            <person name="Martin G.J."/>
            <person name="Bewick A.J."/>
            <person name="Behringer M."/>
            <person name="Debat H.J."/>
            <person name="Wong I."/>
            <person name="Day J.C."/>
            <person name="Suvorov A."/>
            <person name="Silva C.J."/>
            <person name="Stanger-Hall K.F."/>
            <person name="Hall D.W."/>
            <person name="Schmitz R.J."/>
            <person name="Nelson D.R."/>
            <person name="Lewis S.M."/>
            <person name="Shigenobu S."/>
            <person name="Bybee S.M."/>
            <person name="Larracuente A.M."/>
            <person name="Oba Y."/>
            <person name="Weng J.K."/>
        </authorList>
    </citation>
    <scope>NUCLEOTIDE SEQUENCE [LARGE SCALE GENOMIC DNA]</scope>
    <source>
        <strain evidence="4">1611_PpyrPB1</strain>
        <tissue evidence="4">Whole body</tissue>
    </source>
</reference>
<protein>
    <recommendedName>
        <fullName evidence="2">OCIA domain-containing protein</fullName>
    </recommendedName>
</protein>
<name>A0A1Y1KS18_PHOPY</name>
<evidence type="ECO:0000313" key="5">
    <source>
        <dbReference type="Proteomes" id="UP000327044"/>
    </source>
</evidence>
<reference evidence="4" key="3">
    <citation type="submission" date="2019-08" db="EMBL/GenBank/DDBJ databases">
        <authorList>
            <consortium name="Photinus pyralis genome working group"/>
            <person name="Fallon T.R."/>
            <person name="Sander Lower S.E."/>
            <person name="Weng J.-K."/>
        </authorList>
    </citation>
    <scope>NUCLEOTIDE SEQUENCE</scope>
    <source>
        <strain evidence="4">1611_PpyrPB1</strain>
        <tissue evidence="4">Whole body</tissue>
    </source>
</reference>